<dbReference type="InParanoid" id="F4S8M3"/>
<dbReference type="GeneID" id="18926691"/>
<keyword evidence="3" id="KW-1185">Reference proteome</keyword>
<proteinExistence type="predicted"/>
<evidence type="ECO:0000313" key="2">
    <source>
        <dbReference type="EMBL" id="EGF99046.1"/>
    </source>
</evidence>
<dbReference type="OrthoDB" id="10387476at2759"/>
<dbReference type="Proteomes" id="UP000001072">
    <property type="component" value="Unassembled WGS sequence"/>
</dbReference>
<gene>
    <name evidence="2" type="ORF">MELLADRAFT_124224</name>
</gene>
<evidence type="ECO:0000313" key="3">
    <source>
        <dbReference type="Proteomes" id="UP000001072"/>
    </source>
</evidence>
<reference evidence="3" key="1">
    <citation type="journal article" date="2011" name="Proc. Natl. Acad. Sci. U.S.A.">
        <title>Obligate biotrophy features unraveled by the genomic analysis of rust fungi.</title>
        <authorList>
            <person name="Duplessis S."/>
            <person name="Cuomo C.A."/>
            <person name="Lin Y.-C."/>
            <person name="Aerts A."/>
            <person name="Tisserant E."/>
            <person name="Veneault-Fourrey C."/>
            <person name="Joly D.L."/>
            <person name="Hacquard S."/>
            <person name="Amselem J."/>
            <person name="Cantarel B.L."/>
            <person name="Chiu R."/>
            <person name="Coutinho P.M."/>
            <person name="Feau N."/>
            <person name="Field M."/>
            <person name="Frey P."/>
            <person name="Gelhaye E."/>
            <person name="Goldberg J."/>
            <person name="Grabherr M.G."/>
            <person name="Kodira C.D."/>
            <person name="Kohler A."/>
            <person name="Kuees U."/>
            <person name="Lindquist E.A."/>
            <person name="Lucas S.M."/>
            <person name="Mago R."/>
            <person name="Mauceli E."/>
            <person name="Morin E."/>
            <person name="Murat C."/>
            <person name="Pangilinan J.L."/>
            <person name="Park R."/>
            <person name="Pearson M."/>
            <person name="Quesneville H."/>
            <person name="Rouhier N."/>
            <person name="Sakthikumar S."/>
            <person name="Salamov A.A."/>
            <person name="Schmutz J."/>
            <person name="Selles B."/>
            <person name="Shapiro H."/>
            <person name="Tanguay P."/>
            <person name="Tuskan G.A."/>
            <person name="Henrissat B."/>
            <person name="Van de Peer Y."/>
            <person name="Rouze P."/>
            <person name="Ellis J.G."/>
            <person name="Dodds P.N."/>
            <person name="Schein J.E."/>
            <person name="Zhong S."/>
            <person name="Hamelin R.C."/>
            <person name="Grigoriev I.V."/>
            <person name="Szabo L.J."/>
            <person name="Martin F."/>
        </authorList>
    </citation>
    <scope>NUCLEOTIDE SEQUENCE [LARGE SCALE GENOMIC DNA]</scope>
    <source>
        <strain evidence="3">98AG31 / pathotype 3-4-7</strain>
    </source>
</reference>
<evidence type="ECO:0000256" key="1">
    <source>
        <dbReference type="SAM" id="SignalP"/>
    </source>
</evidence>
<organism evidence="3">
    <name type="scientific">Melampsora larici-populina (strain 98AG31 / pathotype 3-4-7)</name>
    <name type="common">Poplar leaf rust fungus</name>
    <dbReference type="NCBI Taxonomy" id="747676"/>
    <lineage>
        <taxon>Eukaryota</taxon>
        <taxon>Fungi</taxon>
        <taxon>Dikarya</taxon>
        <taxon>Basidiomycota</taxon>
        <taxon>Pucciniomycotina</taxon>
        <taxon>Pucciniomycetes</taxon>
        <taxon>Pucciniales</taxon>
        <taxon>Melampsoraceae</taxon>
        <taxon>Melampsora</taxon>
    </lineage>
</organism>
<dbReference type="HOGENOM" id="CLU_138678_0_0_1"/>
<protein>
    <submittedName>
        <fullName evidence="2">Secreted protein</fullName>
    </submittedName>
</protein>
<keyword evidence="1" id="KW-0732">Signal</keyword>
<dbReference type="VEuPathDB" id="FungiDB:MELLADRAFT_124224"/>
<dbReference type="RefSeq" id="XP_007417727.1">
    <property type="nucleotide sequence ID" value="XM_007417665.1"/>
</dbReference>
<feature type="chain" id="PRO_5003315947" evidence="1">
    <location>
        <begin position="23"/>
        <end position="159"/>
    </location>
</feature>
<feature type="signal peptide" evidence="1">
    <location>
        <begin position="1"/>
        <end position="22"/>
    </location>
</feature>
<sequence>MHLSQLLFILVNLLPYIGLVFGDSTQECGLFFGPSRIDGKYICQNSGRMAYLCAPPQFPKIPLDNCVPYVTAPALTGVDTQATQTHQDCDTAKKHDDERYINCGMLAVLATGNIVSTAFRCEYNNWNLNVAYECKLIADHSIEYEVDYQFPEYRDYLIS</sequence>
<dbReference type="AlphaFoldDB" id="F4S8M3"/>
<dbReference type="EMBL" id="GL883165">
    <property type="protein sequence ID" value="EGF99046.1"/>
    <property type="molecule type" value="Genomic_DNA"/>
</dbReference>
<dbReference type="KEGG" id="mlr:MELLADRAFT_124224"/>
<name>F4S8M3_MELLP</name>
<accession>F4S8M3</accession>